<evidence type="ECO:0000259" key="3">
    <source>
        <dbReference type="Pfam" id="PF20160"/>
    </source>
</evidence>
<name>A0A178UV20_ARATH</name>
<comment type="caution">
    <text evidence="4">The sequence shown here is derived from an EMBL/GenBank/DDBJ whole genome shotgun (WGS) entry which is preliminary data.</text>
</comment>
<keyword evidence="2" id="KW-0677">Repeat</keyword>
<dbReference type="EMBL" id="LUHQ01000004">
    <property type="protein sequence ID" value="OAO97876.1"/>
    <property type="molecule type" value="Genomic_DNA"/>
</dbReference>
<reference evidence="5" key="1">
    <citation type="journal article" date="2016" name="Proc. Natl. Acad. Sci. U.S.A.">
        <title>Chromosome-level assembly of Arabidopsis thaliana Ler reveals the extent of translocation and inversion polymorphisms.</title>
        <authorList>
            <person name="Zapata L."/>
            <person name="Ding J."/>
            <person name="Willing E.M."/>
            <person name="Hartwig B."/>
            <person name="Bezdan D."/>
            <person name="Jiao W.B."/>
            <person name="Patel V."/>
            <person name="Velikkakam James G."/>
            <person name="Koornneef M."/>
            <person name="Ossowski S."/>
            <person name="Schneeberger K."/>
        </authorList>
    </citation>
    <scope>NUCLEOTIDE SEQUENCE [LARGE SCALE GENOMIC DNA]</scope>
    <source>
        <strain evidence="5">cv. Landsberg erecta</strain>
    </source>
</reference>
<dbReference type="ExpressionAtlas" id="A0A178UV20">
    <property type="expression patterns" value="baseline and differential"/>
</dbReference>
<gene>
    <name evidence="4" type="ordered locus">AXX17_At4g19870</name>
</gene>
<keyword evidence="1" id="KW-0433">Leucine-rich repeat</keyword>
<dbReference type="GO" id="GO:0006952">
    <property type="term" value="P:defense response"/>
    <property type="evidence" value="ECO:0007669"/>
    <property type="project" value="InterPro"/>
</dbReference>
<protein>
    <recommendedName>
        <fullName evidence="3">C-JID domain-containing protein</fullName>
    </recommendedName>
</protein>
<sequence length="636" mass="72191">MHGSRYLREIPDLSNARNLEELNLSECRSLVTLPSSIQNAIKLRKLNMWSCTNLESFPTHLNLESLEYLDLLYCDNLRNFPVFKMETSTSSPHVITIKVGDCIWNKNLPGLNCLDCLRRCIPSKLRPEYLNGLTVKGNNVPGKLWEGVQSLASLEEMDMSECENLTEIPDLSKATNLVNLKLNNCKSLVTCPSTIGNLQKLVRLEMKECTGLEVLPTDVNLSSLKMLDLSGCSSLRTFPLISKSIKWLYLENTAIEEVPCCIENFSWLTVLMMYCCKRLKNISPNIFRLTILKLVDFTECRGVNVALSDASVEDHSSYIPLYENIEYTRHRFWENLNHKHLACRAGYLFQNCCKLDGDARELILRSWFKPVSLPGGEVPTYFQHRAYGDSLTVTLPQSSLSQVLLRFKACIVVDLLTEGNSWGPYCEVNVGFNGTLYCKSFFKDADLRLCNTDHLFFCSFKFQPEDLPSKLTLNDVEFKFSCSKRIKECGVRLLNVSPYPDDSDGSSETEYNQQSREKCDVVETARSNKRMRMTSGTSEEDINLPCGQIVEDTSLTALNMELSLGQGEASSVSFYPSLEWEALCVDSMISEQQDEEIPILNRLISCHHDDGELSENQNPFNHPTPEPESVCNFFFI</sequence>
<dbReference type="InterPro" id="IPR045344">
    <property type="entry name" value="C-JID"/>
</dbReference>
<organism evidence="4 5">
    <name type="scientific">Arabidopsis thaliana</name>
    <name type="common">Mouse-ear cress</name>
    <dbReference type="NCBI Taxonomy" id="3702"/>
    <lineage>
        <taxon>Eukaryota</taxon>
        <taxon>Viridiplantae</taxon>
        <taxon>Streptophyta</taxon>
        <taxon>Embryophyta</taxon>
        <taxon>Tracheophyta</taxon>
        <taxon>Spermatophyta</taxon>
        <taxon>Magnoliopsida</taxon>
        <taxon>eudicotyledons</taxon>
        <taxon>Gunneridae</taxon>
        <taxon>Pentapetalae</taxon>
        <taxon>rosids</taxon>
        <taxon>malvids</taxon>
        <taxon>Brassicales</taxon>
        <taxon>Brassicaceae</taxon>
        <taxon>Camelineae</taxon>
        <taxon>Arabidopsis</taxon>
    </lineage>
</organism>
<dbReference type="PANTHER" id="PTHR11017:SF569">
    <property type="entry name" value="DISEASE RESISTANCE PROTEIN"/>
    <property type="match status" value="1"/>
</dbReference>
<dbReference type="Gene3D" id="3.80.10.10">
    <property type="entry name" value="Ribonuclease Inhibitor"/>
    <property type="match status" value="2"/>
</dbReference>
<feature type="domain" description="C-JID" evidence="3">
    <location>
        <begin position="373"/>
        <end position="494"/>
    </location>
</feature>
<evidence type="ECO:0000313" key="4">
    <source>
        <dbReference type="EMBL" id="OAO97876.1"/>
    </source>
</evidence>
<evidence type="ECO:0000256" key="2">
    <source>
        <dbReference type="ARBA" id="ARBA00022737"/>
    </source>
</evidence>
<accession>A0A178UV20</accession>
<dbReference type="Proteomes" id="UP000078284">
    <property type="component" value="Chromosome 4"/>
</dbReference>
<dbReference type="InterPro" id="IPR032675">
    <property type="entry name" value="LRR_dom_sf"/>
</dbReference>
<evidence type="ECO:0000256" key="1">
    <source>
        <dbReference type="ARBA" id="ARBA00022614"/>
    </source>
</evidence>
<evidence type="ECO:0000313" key="5">
    <source>
        <dbReference type="Proteomes" id="UP000078284"/>
    </source>
</evidence>
<dbReference type="Pfam" id="PF20160">
    <property type="entry name" value="C-JID"/>
    <property type="match status" value="1"/>
</dbReference>
<dbReference type="AlphaFoldDB" id="A0A178UV20"/>
<dbReference type="SUPFAM" id="SSF52047">
    <property type="entry name" value="RNI-like"/>
    <property type="match status" value="2"/>
</dbReference>
<dbReference type="PANTHER" id="PTHR11017">
    <property type="entry name" value="LEUCINE-RICH REPEAT-CONTAINING PROTEIN"/>
    <property type="match status" value="1"/>
</dbReference>
<proteinExistence type="predicted"/>
<dbReference type="InterPro" id="IPR044974">
    <property type="entry name" value="Disease_R_plants"/>
</dbReference>